<evidence type="ECO:0000313" key="2">
    <source>
        <dbReference type="EMBL" id="JAD15602.1"/>
    </source>
</evidence>
<proteinExistence type="predicted"/>
<organism evidence="2">
    <name type="scientific">Arundo donax</name>
    <name type="common">Giant reed</name>
    <name type="synonym">Donax arundinaceus</name>
    <dbReference type="NCBI Taxonomy" id="35708"/>
    <lineage>
        <taxon>Eukaryota</taxon>
        <taxon>Viridiplantae</taxon>
        <taxon>Streptophyta</taxon>
        <taxon>Embryophyta</taxon>
        <taxon>Tracheophyta</taxon>
        <taxon>Spermatophyta</taxon>
        <taxon>Magnoliopsida</taxon>
        <taxon>Liliopsida</taxon>
        <taxon>Poales</taxon>
        <taxon>Poaceae</taxon>
        <taxon>PACMAD clade</taxon>
        <taxon>Arundinoideae</taxon>
        <taxon>Arundineae</taxon>
        <taxon>Arundo</taxon>
    </lineage>
</organism>
<sequence length="142" mass="15470">MMIATTACYGRRRRCEAGGACGGALQRDDGVRLVQGVGSMHVVNALGGGGGGGATRTASAKNPSSREPPPLPLPRSGTPTVMEARSWSRRCKAGSACYQHDVEERRHRAGARRQFDACGRHVWRRRRPWSDLDFFAHWGGPR</sequence>
<reference evidence="2" key="2">
    <citation type="journal article" date="2015" name="Data Brief">
        <title>Shoot transcriptome of the giant reed, Arundo donax.</title>
        <authorList>
            <person name="Barrero R.A."/>
            <person name="Guerrero F.D."/>
            <person name="Moolhuijzen P."/>
            <person name="Goolsby J.A."/>
            <person name="Tidwell J."/>
            <person name="Bellgard S.E."/>
            <person name="Bellgard M.I."/>
        </authorList>
    </citation>
    <scope>NUCLEOTIDE SEQUENCE</scope>
    <source>
        <tissue evidence="2">Shoot tissue taken approximately 20 cm above the soil surface</tissue>
    </source>
</reference>
<accession>A0A0A8XVA7</accession>
<feature type="region of interest" description="Disordered" evidence="1">
    <location>
        <begin position="46"/>
        <end position="79"/>
    </location>
</feature>
<dbReference type="AlphaFoldDB" id="A0A0A8XVA7"/>
<protein>
    <submittedName>
        <fullName evidence="2">Uncharacterized protein</fullName>
    </submittedName>
</protein>
<name>A0A0A8XVA7_ARUDO</name>
<evidence type="ECO:0000256" key="1">
    <source>
        <dbReference type="SAM" id="MobiDB-lite"/>
    </source>
</evidence>
<dbReference type="EMBL" id="GBRH01282293">
    <property type="protein sequence ID" value="JAD15602.1"/>
    <property type="molecule type" value="Transcribed_RNA"/>
</dbReference>
<reference evidence="2" key="1">
    <citation type="submission" date="2014-09" db="EMBL/GenBank/DDBJ databases">
        <authorList>
            <person name="Magalhaes I.L.F."/>
            <person name="Oliveira U."/>
            <person name="Santos F.R."/>
            <person name="Vidigal T.H.D.A."/>
            <person name="Brescovit A.D."/>
            <person name="Santos A.J."/>
        </authorList>
    </citation>
    <scope>NUCLEOTIDE SEQUENCE</scope>
    <source>
        <tissue evidence="2">Shoot tissue taken approximately 20 cm above the soil surface</tissue>
    </source>
</reference>